<keyword evidence="1" id="KW-1133">Transmembrane helix</keyword>
<feature type="transmembrane region" description="Helical" evidence="1">
    <location>
        <begin position="426"/>
        <end position="444"/>
    </location>
</feature>
<protein>
    <submittedName>
        <fullName evidence="2">Uncharacterized protein</fullName>
    </submittedName>
</protein>
<dbReference type="Proteomes" id="UP000595332">
    <property type="component" value="Chromosome"/>
</dbReference>
<dbReference type="AlphaFoldDB" id="A0A7R6SXM4"/>
<sequence length="447" mass="47727">MSNHQASSQPACPVHVRVAGITLYLMILLSVVNGLSGAVPSWWAGIAGWLAALLLLRRVRRMQLLQSGLMLLVGVSCLLWSFSQSEAVLWLKALSANQALVTMLAAVSFLRLIAASHMSESHSEPQGKNAFWKTLLGVHFFGSIINLSAMMIMAERLNQKQSLSMTQAATLSRGFGTAALWSPFFAAMGVALTNAPGAHLFVLAIAGLPIAGVALWLAGTDITKEIEVDEFKGYPLDLSALWMPTLLAISIMACHFLLPLVPVLTLISFLSILLPFVVLAFKKSAIGEKSTTGLPVYKHHILNVIPNIGSELLLFLAAGVLAVGIGSVMTSANLTLGFSSFGAWQASGLLIISVVLAIVGVHPVITVATAGGLLANINAAPDLLAMTFLMCWSGGVIASPLSGMHLTLSGRFNISNFQLFMRNRRFSVQFLLLQISFLHLYNALGVL</sequence>
<feature type="transmembrane region" description="Helical" evidence="1">
    <location>
        <begin position="239"/>
        <end position="258"/>
    </location>
</feature>
<evidence type="ECO:0000313" key="2">
    <source>
        <dbReference type="EMBL" id="BBB31651.1"/>
    </source>
</evidence>
<name>A0A7R6SXM4_9GAMM</name>
<reference evidence="2 3" key="1">
    <citation type="journal article" date="2008" name="Int. J. Syst. Evol. Microbiol.">
        <title>Neptunomonas japonica sp. nov., an Osedax japonicus symbiont-like bacterium isolated from sediment adjacent to sperm whale carcasses off Kagoshima, Japan.</title>
        <authorList>
            <person name="Miyazaki M."/>
            <person name="Nogi Y."/>
            <person name="Fujiwara Y."/>
            <person name="Kawato M."/>
            <person name="Kubokawa K."/>
            <person name="Horikoshi K."/>
        </authorList>
    </citation>
    <scope>NUCLEOTIDE SEQUENCE [LARGE SCALE GENOMIC DNA]</scope>
    <source>
        <strain evidence="2 3">JAMM 1380</strain>
    </source>
</reference>
<keyword evidence="1" id="KW-0812">Transmembrane</keyword>
<organism evidence="2 3">
    <name type="scientific">Neptunomonas japonica JAMM 1380</name>
    <dbReference type="NCBI Taxonomy" id="1441457"/>
    <lineage>
        <taxon>Bacteria</taxon>
        <taxon>Pseudomonadati</taxon>
        <taxon>Pseudomonadota</taxon>
        <taxon>Gammaproteobacteria</taxon>
        <taxon>Oceanospirillales</taxon>
        <taxon>Oceanospirillaceae</taxon>
        <taxon>Neptunomonas</taxon>
    </lineage>
</organism>
<keyword evidence="1" id="KW-0472">Membrane</keyword>
<feature type="transmembrane region" description="Helical" evidence="1">
    <location>
        <begin position="312"/>
        <end position="336"/>
    </location>
</feature>
<proteinExistence type="predicted"/>
<feature type="transmembrane region" description="Helical" evidence="1">
    <location>
        <begin position="200"/>
        <end position="219"/>
    </location>
</feature>
<feature type="transmembrane region" description="Helical" evidence="1">
    <location>
        <begin position="263"/>
        <end position="281"/>
    </location>
</feature>
<feature type="transmembrane region" description="Helical" evidence="1">
    <location>
        <begin position="348"/>
        <end position="377"/>
    </location>
</feature>
<dbReference type="RefSeq" id="WP_201348701.1">
    <property type="nucleotide sequence ID" value="NZ_AP014546.1"/>
</dbReference>
<gene>
    <name evidence="2" type="ORF">NEJAP_3713</name>
</gene>
<evidence type="ECO:0000256" key="1">
    <source>
        <dbReference type="SAM" id="Phobius"/>
    </source>
</evidence>
<feature type="transmembrane region" description="Helical" evidence="1">
    <location>
        <begin position="135"/>
        <end position="154"/>
    </location>
</feature>
<feature type="transmembrane region" description="Helical" evidence="1">
    <location>
        <begin position="383"/>
        <end position="406"/>
    </location>
</feature>
<keyword evidence="3" id="KW-1185">Reference proteome</keyword>
<feature type="transmembrane region" description="Helical" evidence="1">
    <location>
        <begin position="12"/>
        <end position="32"/>
    </location>
</feature>
<dbReference type="EMBL" id="AP014546">
    <property type="protein sequence ID" value="BBB31651.1"/>
    <property type="molecule type" value="Genomic_DNA"/>
</dbReference>
<feature type="transmembrane region" description="Helical" evidence="1">
    <location>
        <begin position="38"/>
        <end position="56"/>
    </location>
</feature>
<accession>A0A7R6SXM4</accession>
<feature type="transmembrane region" description="Helical" evidence="1">
    <location>
        <begin position="63"/>
        <end position="82"/>
    </location>
</feature>
<feature type="transmembrane region" description="Helical" evidence="1">
    <location>
        <begin position="174"/>
        <end position="193"/>
    </location>
</feature>
<evidence type="ECO:0000313" key="3">
    <source>
        <dbReference type="Proteomes" id="UP000595332"/>
    </source>
</evidence>
<dbReference type="KEGG" id="njp:NEJAP_3713"/>
<feature type="transmembrane region" description="Helical" evidence="1">
    <location>
        <begin position="94"/>
        <end position="114"/>
    </location>
</feature>